<dbReference type="SUPFAM" id="SSF46894">
    <property type="entry name" value="C-terminal effector domain of the bipartite response regulators"/>
    <property type="match status" value="1"/>
</dbReference>
<dbReference type="EMBL" id="JAKNAX010000015">
    <property type="protein sequence ID" value="MDE1346287.1"/>
    <property type="molecule type" value="Genomic_DNA"/>
</dbReference>
<evidence type="ECO:0000259" key="3">
    <source>
        <dbReference type="PROSITE" id="PS51755"/>
    </source>
</evidence>
<keyword evidence="1 2" id="KW-0238">DNA-binding</keyword>
<evidence type="ECO:0000256" key="1">
    <source>
        <dbReference type="ARBA" id="ARBA00023125"/>
    </source>
</evidence>
<evidence type="ECO:0000313" key="4">
    <source>
        <dbReference type="EMBL" id="MDE1346287.1"/>
    </source>
</evidence>
<accession>A0A9X4FDV8</accession>
<dbReference type="InterPro" id="IPR016032">
    <property type="entry name" value="Sig_transdc_resp-reg_C-effctor"/>
</dbReference>
<dbReference type="RefSeq" id="WP_253910204.1">
    <property type="nucleotide sequence ID" value="NZ_JAKNAX010000015.1"/>
</dbReference>
<dbReference type="PROSITE" id="PS51755">
    <property type="entry name" value="OMPR_PHOB"/>
    <property type="match status" value="1"/>
</dbReference>
<organism evidence="4 5">
    <name type="scientific">Vibrio aestuarianus</name>
    <dbReference type="NCBI Taxonomy" id="28171"/>
    <lineage>
        <taxon>Bacteria</taxon>
        <taxon>Pseudomonadati</taxon>
        <taxon>Pseudomonadota</taxon>
        <taxon>Gammaproteobacteria</taxon>
        <taxon>Vibrionales</taxon>
        <taxon>Vibrionaceae</taxon>
        <taxon>Vibrio</taxon>
    </lineage>
</organism>
<dbReference type="InterPro" id="IPR036388">
    <property type="entry name" value="WH-like_DNA-bd_sf"/>
</dbReference>
<dbReference type="Gene3D" id="1.10.10.10">
    <property type="entry name" value="Winged helix-like DNA-binding domain superfamily/Winged helix DNA-binding domain"/>
    <property type="match status" value="1"/>
</dbReference>
<dbReference type="GO" id="GO:0006355">
    <property type="term" value="P:regulation of DNA-templated transcription"/>
    <property type="evidence" value="ECO:0007669"/>
    <property type="project" value="InterPro"/>
</dbReference>
<gene>
    <name evidence="4" type="ORF">L9X51_07590</name>
</gene>
<proteinExistence type="predicted"/>
<sequence length="146" mass="16420">MSMMRNILIGEDVYFDTLKREIVTAKERVILGGREAAILHMLCLSPNQVVEKEEINNTVWKGIIVGETSLTKAISNLRKSLKSAPGIKCEIQTVPKTGYMLIVDDVDKFNSSPMALPEASASLTSSPERKNTEIKKKRFYEKLFSR</sequence>
<dbReference type="GO" id="GO:0000160">
    <property type="term" value="P:phosphorelay signal transduction system"/>
    <property type="evidence" value="ECO:0007669"/>
    <property type="project" value="InterPro"/>
</dbReference>
<evidence type="ECO:0000256" key="2">
    <source>
        <dbReference type="PROSITE-ProRule" id="PRU01091"/>
    </source>
</evidence>
<feature type="domain" description="OmpR/PhoB-type" evidence="3">
    <location>
        <begin position="5"/>
        <end position="103"/>
    </location>
</feature>
<dbReference type="SMART" id="SM00862">
    <property type="entry name" value="Trans_reg_C"/>
    <property type="match status" value="1"/>
</dbReference>
<feature type="DNA-binding region" description="OmpR/PhoB-type" evidence="2">
    <location>
        <begin position="5"/>
        <end position="103"/>
    </location>
</feature>
<dbReference type="CDD" id="cd00383">
    <property type="entry name" value="trans_reg_C"/>
    <property type="match status" value="1"/>
</dbReference>
<dbReference type="Pfam" id="PF00486">
    <property type="entry name" value="Trans_reg_C"/>
    <property type="match status" value="1"/>
</dbReference>
<dbReference type="AlphaFoldDB" id="A0A9X4FDV8"/>
<evidence type="ECO:0000313" key="5">
    <source>
        <dbReference type="Proteomes" id="UP001140978"/>
    </source>
</evidence>
<dbReference type="Proteomes" id="UP001140978">
    <property type="component" value="Unassembled WGS sequence"/>
</dbReference>
<reference evidence="4" key="1">
    <citation type="submission" date="2022-02" db="EMBL/GenBank/DDBJ databases">
        <title>Emergence and expansion in Europe of a Vibrio aestuarianus clonal complex pathogenic for oysters.</title>
        <authorList>
            <person name="Mesnil A."/>
            <person name="Travers M.-A."/>
        </authorList>
    </citation>
    <scope>NUCLEOTIDE SEQUENCE</scope>
    <source>
        <strain evidence="4">19_064_15T1</strain>
    </source>
</reference>
<comment type="caution">
    <text evidence="4">The sequence shown here is derived from an EMBL/GenBank/DDBJ whole genome shotgun (WGS) entry which is preliminary data.</text>
</comment>
<name>A0A9X4FDV8_9VIBR</name>
<dbReference type="InterPro" id="IPR001867">
    <property type="entry name" value="OmpR/PhoB-type_DNA-bd"/>
</dbReference>
<dbReference type="GO" id="GO:0003677">
    <property type="term" value="F:DNA binding"/>
    <property type="evidence" value="ECO:0007669"/>
    <property type="project" value="UniProtKB-UniRule"/>
</dbReference>
<protein>
    <submittedName>
        <fullName evidence="4">Winged helix-turn-helix domain-containing protein</fullName>
    </submittedName>
</protein>